<reference evidence="1 2" key="1">
    <citation type="submission" date="2014-07" db="EMBL/GenBank/DDBJ databases">
        <title>Methanogenic archaea and the global carbon cycle.</title>
        <authorList>
            <person name="Henriksen J.R."/>
            <person name="Luke J."/>
            <person name="Reinhart S."/>
            <person name="Benedict M.N."/>
            <person name="Youngblut N.D."/>
            <person name="Metcalf M.E."/>
            <person name="Whitaker R.J."/>
            <person name="Metcalf W.W."/>
        </authorList>
    </citation>
    <scope>NUCLEOTIDE SEQUENCE [LARGE SCALE GENOMIC DNA]</scope>
    <source>
        <strain evidence="1 2">Z-761</strain>
    </source>
</reference>
<protein>
    <submittedName>
        <fullName evidence="1">Uncharacterized protein</fullName>
    </submittedName>
</protein>
<evidence type="ECO:0000313" key="2">
    <source>
        <dbReference type="Proteomes" id="UP000033096"/>
    </source>
</evidence>
<dbReference type="Proteomes" id="UP000033096">
    <property type="component" value="Chromosome"/>
</dbReference>
<evidence type="ECO:0000313" key="1">
    <source>
        <dbReference type="EMBL" id="AKB45692.1"/>
    </source>
</evidence>
<gene>
    <name evidence="1" type="ORF">MSVAZ_3423</name>
</gene>
<dbReference type="HOGENOM" id="CLU_2784182_0_0_2"/>
<name>A0A0E3QA37_9EURY</name>
<organism evidence="1 2">
    <name type="scientific">Methanosarcina vacuolata Z-761</name>
    <dbReference type="NCBI Taxonomy" id="1434123"/>
    <lineage>
        <taxon>Archaea</taxon>
        <taxon>Methanobacteriati</taxon>
        <taxon>Methanobacteriota</taxon>
        <taxon>Stenosarchaea group</taxon>
        <taxon>Methanomicrobia</taxon>
        <taxon>Methanosarcinales</taxon>
        <taxon>Methanosarcinaceae</taxon>
        <taxon>Methanosarcina</taxon>
    </lineage>
</organism>
<keyword evidence="2" id="KW-1185">Reference proteome</keyword>
<dbReference type="AlphaFoldDB" id="A0A0E3QA37"/>
<proteinExistence type="predicted"/>
<accession>A0A0E3QA37</accession>
<dbReference type="KEGG" id="mvc:MSVAZ_3423"/>
<dbReference type="EMBL" id="CP009520">
    <property type="protein sequence ID" value="AKB45692.1"/>
    <property type="molecule type" value="Genomic_DNA"/>
</dbReference>
<sequence length="68" mass="8345">MREFLRNKRKKVKEENKIREFLRNKRKKEKEINKMLQGIRAKKILSESCGNSPFDSKRIRENCNLFFN</sequence>
<dbReference type="PATRIC" id="fig|1434123.4.peg.4195"/>